<accession>A0A0G2HBN8</accession>
<name>A0A0G2HBN8_9PEZI</name>
<dbReference type="AlphaFoldDB" id="A0A0G2HBN8"/>
<keyword evidence="2" id="KW-1185">Reference proteome</keyword>
<dbReference type="Proteomes" id="UP000034680">
    <property type="component" value="Unassembled WGS sequence"/>
</dbReference>
<organism evidence="1 2">
    <name type="scientific">Diaporthe ampelina</name>
    <dbReference type="NCBI Taxonomy" id="1214573"/>
    <lineage>
        <taxon>Eukaryota</taxon>
        <taxon>Fungi</taxon>
        <taxon>Dikarya</taxon>
        <taxon>Ascomycota</taxon>
        <taxon>Pezizomycotina</taxon>
        <taxon>Sordariomycetes</taxon>
        <taxon>Sordariomycetidae</taxon>
        <taxon>Diaporthales</taxon>
        <taxon>Diaporthaceae</taxon>
        <taxon>Diaporthe</taxon>
    </lineage>
</organism>
<evidence type="ECO:0000313" key="2">
    <source>
        <dbReference type="Proteomes" id="UP000034680"/>
    </source>
</evidence>
<dbReference type="EMBL" id="LCUC01000296">
    <property type="protein sequence ID" value="KKY32613.1"/>
    <property type="molecule type" value="Genomic_DNA"/>
</dbReference>
<reference evidence="1 2" key="1">
    <citation type="submission" date="2015-05" db="EMBL/GenBank/DDBJ databases">
        <title>Distinctive expansion of gene families associated with plant cell wall degradation and secondary metabolism in the genomes of grapevine trunk pathogens.</title>
        <authorList>
            <person name="Lawrence D.P."/>
            <person name="Travadon R."/>
            <person name="Rolshausen P.E."/>
            <person name="Baumgartner K."/>
        </authorList>
    </citation>
    <scope>NUCLEOTIDE SEQUENCE [LARGE SCALE GENOMIC DNA]</scope>
    <source>
        <strain evidence="1">DA912</strain>
    </source>
</reference>
<reference evidence="1 2" key="2">
    <citation type="submission" date="2015-05" db="EMBL/GenBank/DDBJ databases">
        <authorList>
            <person name="Morales-Cruz A."/>
            <person name="Amrine K.C."/>
            <person name="Cantu D."/>
        </authorList>
    </citation>
    <scope>NUCLEOTIDE SEQUENCE [LARGE SCALE GENOMIC DNA]</scope>
    <source>
        <strain evidence="1">DA912</strain>
    </source>
</reference>
<protein>
    <submittedName>
        <fullName evidence="1">Uncharacterized protein</fullName>
    </submittedName>
</protein>
<proteinExistence type="predicted"/>
<sequence length="140" mass="15023">MTRCQHKQFQNVSECPTARGAPDDAAAHRGDLTLEKAVFFFDTSRSRTDTPEYYRTAFPCRKLKAIRPVPTLCDRCVRQAELAARLGPIDTVGSGSGSGSSTGFSVGLVAGSGSLSDLTNDSGTSTPRSFWKLAHPVELV</sequence>
<gene>
    <name evidence="1" type="ORF">UCDDA912_g07416</name>
</gene>
<evidence type="ECO:0000313" key="1">
    <source>
        <dbReference type="EMBL" id="KKY32613.1"/>
    </source>
</evidence>
<comment type="caution">
    <text evidence="1">The sequence shown here is derived from an EMBL/GenBank/DDBJ whole genome shotgun (WGS) entry which is preliminary data.</text>
</comment>
<dbReference type="OrthoDB" id="5234237at2759"/>